<accession>A0A370IB03</accession>
<evidence type="ECO:0000256" key="1">
    <source>
        <dbReference type="SAM" id="MobiDB-lite"/>
    </source>
</evidence>
<organism evidence="3 4">
    <name type="scientific">Nocardia pseudobrasiliensis</name>
    <dbReference type="NCBI Taxonomy" id="45979"/>
    <lineage>
        <taxon>Bacteria</taxon>
        <taxon>Bacillati</taxon>
        <taxon>Actinomycetota</taxon>
        <taxon>Actinomycetes</taxon>
        <taxon>Mycobacteriales</taxon>
        <taxon>Nocardiaceae</taxon>
        <taxon>Nocardia</taxon>
    </lineage>
</organism>
<feature type="compositionally biased region" description="Basic residues" evidence="1">
    <location>
        <begin position="95"/>
        <end position="104"/>
    </location>
</feature>
<reference evidence="3 4" key="1">
    <citation type="submission" date="2018-07" db="EMBL/GenBank/DDBJ databases">
        <title>Genomic Encyclopedia of Type Strains, Phase IV (KMG-IV): sequencing the most valuable type-strain genomes for metagenomic binning, comparative biology and taxonomic classification.</title>
        <authorList>
            <person name="Goeker M."/>
        </authorList>
    </citation>
    <scope>NUCLEOTIDE SEQUENCE [LARGE SCALE GENOMIC DNA]</scope>
    <source>
        <strain evidence="3 4">DSM 44290</strain>
    </source>
</reference>
<keyword evidence="4" id="KW-1185">Reference proteome</keyword>
<gene>
    <name evidence="3" type="ORF">DFR76_102306</name>
</gene>
<dbReference type="STRING" id="1210086.GCA_001613105_00882"/>
<feature type="domain" description="SCO6045-like C-terminal" evidence="2">
    <location>
        <begin position="7"/>
        <end position="89"/>
    </location>
</feature>
<dbReference type="Pfam" id="PF26136">
    <property type="entry name" value="SCO6045_C"/>
    <property type="match status" value="1"/>
</dbReference>
<dbReference type="InterPro" id="IPR058711">
    <property type="entry name" value="SCO6045-like_C"/>
</dbReference>
<evidence type="ECO:0000313" key="4">
    <source>
        <dbReference type="Proteomes" id="UP000254869"/>
    </source>
</evidence>
<dbReference type="AlphaFoldDB" id="A0A370IB03"/>
<comment type="caution">
    <text evidence="3">The sequence shown here is derived from an EMBL/GenBank/DDBJ whole genome shotgun (WGS) entry which is preliminary data.</text>
</comment>
<name>A0A370IB03_9NOCA</name>
<evidence type="ECO:0000259" key="2">
    <source>
        <dbReference type="Pfam" id="PF26136"/>
    </source>
</evidence>
<protein>
    <recommendedName>
        <fullName evidence="2">SCO6045-like C-terminal domain-containing protein</fullName>
    </recommendedName>
</protein>
<proteinExistence type="predicted"/>
<dbReference type="RefSeq" id="WP_067992206.1">
    <property type="nucleotide sequence ID" value="NZ_QQBC01000002.1"/>
</dbReference>
<feature type="region of interest" description="Disordered" evidence="1">
    <location>
        <begin position="82"/>
        <end position="104"/>
    </location>
</feature>
<evidence type="ECO:0000313" key="3">
    <source>
        <dbReference type="EMBL" id="RDI67905.1"/>
    </source>
</evidence>
<dbReference type="Proteomes" id="UP000254869">
    <property type="component" value="Unassembled WGS sequence"/>
</dbReference>
<dbReference type="EMBL" id="QQBC01000002">
    <property type="protein sequence ID" value="RDI67905.1"/>
    <property type="molecule type" value="Genomic_DNA"/>
</dbReference>
<sequence length="104" mass="11122">MSEPTLAEQQRALVRALVAGGPPPPGFDPGDLTATAHALLHKRAGEVARRYPLLAHARGATFTADFIAWARDHPKTTTAADAAAFAAHTGAPPPKPRRRNPFRR</sequence>